<feature type="signal peptide" evidence="6">
    <location>
        <begin position="1"/>
        <end position="20"/>
    </location>
</feature>
<keyword evidence="8" id="KW-1185">Reference proteome</keyword>
<protein>
    <recommendedName>
        <fullName evidence="6">S-protein homolog</fullName>
    </recommendedName>
</protein>
<keyword evidence="4 6" id="KW-0964">Secreted</keyword>
<evidence type="ECO:0000313" key="8">
    <source>
        <dbReference type="Proteomes" id="UP001318860"/>
    </source>
</evidence>
<accession>A0ABR0VN42</accession>
<gene>
    <name evidence="7" type="ORF">DH2020_030219</name>
</gene>
<dbReference type="EMBL" id="JABTTQ020001056">
    <property type="protein sequence ID" value="KAK6136053.1"/>
    <property type="molecule type" value="Genomic_DNA"/>
</dbReference>
<name>A0ABR0VN42_REHGL</name>
<feature type="chain" id="PRO_5044968620" description="S-protein homolog" evidence="6">
    <location>
        <begin position="21"/>
        <end position="142"/>
    </location>
</feature>
<evidence type="ECO:0000256" key="5">
    <source>
        <dbReference type="ARBA" id="ARBA00022729"/>
    </source>
</evidence>
<dbReference type="PANTHER" id="PTHR31232">
    <property type="match status" value="1"/>
</dbReference>
<evidence type="ECO:0000256" key="3">
    <source>
        <dbReference type="ARBA" id="ARBA00022471"/>
    </source>
</evidence>
<evidence type="ECO:0000256" key="2">
    <source>
        <dbReference type="ARBA" id="ARBA00005581"/>
    </source>
</evidence>
<dbReference type="Pfam" id="PF05938">
    <property type="entry name" value="Self-incomp_S1"/>
    <property type="match status" value="1"/>
</dbReference>
<dbReference type="Proteomes" id="UP001318860">
    <property type="component" value="Unassembled WGS sequence"/>
</dbReference>
<comment type="similarity">
    <text evidence="2 6">Belongs to the plant self-incompatibility (S1) protein family.</text>
</comment>
<sequence>MIKYLLQIFVLSSIFLQTMASEKRNCLITEAFDVYVANSLPPNSPSLLVHCASKDDDLGNHTLTNNQEFHFGFCDNSFNTLFFCTLWWGKKQRGFEVFHEKFPKSWRGASCDVDVCYWAVKSDGIYFSNYNPPRGLTKKYSW</sequence>
<evidence type="ECO:0000256" key="1">
    <source>
        <dbReference type="ARBA" id="ARBA00004613"/>
    </source>
</evidence>
<comment type="caution">
    <text evidence="7">The sequence shown here is derived from an EMBL/GenBank/DDBJ whole genome shotgun (WGS) entry which is preliminary data.</text>
</comment>
<comment type="subcellular location">
    <subcellularLocation>
        <location evidence="1 6">Secreted</location>
    </subcellularLocation>
</comment>
<evidence type="ECO:0000313" key="7">
    <source>
        <dbReference type="EMBL" id="KAK6136053.1"/>
    </source>
</evidence>
<evidence type="ECO:0000256" key="6">
    <source>
        <dbReference type="RuleBase" id="RU367044"/>
    </source>
</evidence>
<proteinExistence type="inferred from homology"/>
<dbReference type="PANTHER" id="PTHR31232:SF61">
    <property type="entry name" value="S-PROTEIN HOMOLOG"/>
    <property type="match status" value="1"/>
</dbReference>
<evidence type="ECO:0000256" key="4">
    <source>
        <dbReference type="ARBA" id="ARBA00022525"/>
    </source>
</evidence>
<keyword evidence="3 6" id="KW-0713">Self-incompatibility</keyword>
<keyword evidence="5 6" id="KW-0732">Signal</keyword>
<reference evidence="7 8" key="1">
    <citation type="journal article" date="2021" name="Comput. Struct. Biotechnol. J.">
        <title>De novo genome assembly of the potent medicinal plant Rehmannia glutinosa using nanopore technology.</title>
        <authorList>
            <person name="Ma L."/>
            <person name="Dong C."/>
            <person name="Song C."/>
            <person name="Wang X."/>
            <person name="Zheng X."/>
            <person name="Niu Y."/>
            <person name="Chen S."/>
            <person name="Feng W."/>
        </authorList>
    </citation>
    <scope>NUCLEOTIDE SEQUENCE [LARGE SCALE GENOMIC DNA]</scope>
    <source>
        <strain evidence="7">DH-2019</strain>
    </source>
</reference>
<organism evidence="7 8">
    <name type="scientific">Rehmannia glutinosa</name>
    <name type="common">Chinese foxglove</name>
    <dbReference type="NCBI Taxonomy" id="99300"/>
    <lineage>
        <taxon>Eukaryota</taxon>
        <taxon>Viridiplantae</taxon>
        <taxon>Streptophyta</taxon>
        <taxon>Embryophyta</taxon>
        <taxon>Tracheophyta</taxon>
        <taxon>Spermatophyta</taxon>
        <taxon>Magnoliopsida</taxon>
        <taxon>eudicotyledons</taxon>
        <taxon>Gunneridae</taxon>
        <taxon>Pentapetalae</taxon>
        <taxon>asterids</taxon>
        <taxon>lamiids</taxon>
        <taxon>Lamiales</taxon>
        <taxon>Orobanchaceae</taxon>
        <taxon>Rehmannieae</taxon>
        <taxon>Rehmannia</taxon>
    </lineage>
</organism>
<dbReference type="InterPro" id="IPR010264">
    <property type="entry name" value="Self-incomp_S1"/>
</dbReference>